<dbReference type="InterPro" id="IPR013595">
    <property type="entry name" value="Pept_S33_TAP-like_C"/>
</dbReference>
<dbReference type="GO" id="GO:0016787">
    <property type="term" value="F:hydrolase activity"/>
    <property type="evidence" value="ECO:0007669"/>
    <property type="project" value="UniProtKB-KW"/>
</dbReference>
<dbReference type="eggNOG" id="COG1073">
    <property type="taxonomic scope" value="Bacteria"/>
</dbReference>
<protein>
    <submittedName>
        <fullName evidence="3">Alpha/beta hydrolase</fullName>
    </submittedName>
</protein>
<gene>
    <name evidence="3" type="ORF">BJN41_04815</name>
</gene>
<dbReference type="InterPro" id="IPR050228">
    <property type="entry name" value="Carboxylesterase_BioH"/>
</dbReference>
<dbReference type="PANTHER" id="PTHR43194">
    <property type="entry name" value="HYDROLASE ALPHA/BETA FOLD FAMILY"/>
    <property type="match status" value="1"/>
</dbReference>
<dbReference type="InterPro" id="IPR029058">
    <property type="entry name" value="AB_hydrolase_fold"/>
</dbReference>
<evidence type="ECO:0000313" key="4">
    <source>
        <dbReference type="Proteomes" id="UP000186931"/>
    </source>
</evidence>
<dbReference type="AlphaFoldDB" id="A0A1E8E1Y3"/>
<comment type="caution">
    <text evidence="3">The sequence shown here is derived from an EMBL/GenBank/DDBJ whole genome shotgun (WGS) entry which is preliminary data.</text>
</comment>
<feature type="domain" description="AB hydrolase-1" evidence="1">
    <location>
        <begin position="4"/>
        <end position="128"/>
    </location>
</feature>
<sequence length="212" mass="23659">MPQLIFLPGASGNTAFFHPLIEKIEKLPWQNVVKIVAYPEFNHQPAHSQVHDFASLQAYVLANIPDDCIIIAQSMGGIFAVAAALQYPEKVKGLVLAATSGGMDLSSFQAQDWRQDYKVSDLNYPDWFVEAKVDYTADFAKIHMPILLLWGDQDPISPLAVGEFLQQQFPHTVLKIVHGGDHLFLETHADQAAEHIADYLSQFATVQQSERD</sequence>
<dbReference type="Pfam" id="PF08386">
    <property type="entry name" value="Abhydrolase_4"/>
    <property type="match status" value="1"/>
</dbReference>
<accession>A0A1E8E1Y3</accession>
<dbReference type="STRING" id="202956.BJN41_04815"/>
<dbReference type="SUPFAM" id="SSF53474">
    <property type="entry name" value="alpha/beta-Hydrolases"/>
    <property type="match status" value="1"/>
</dbReference>
<dbReference type="EMBL" id="MKQS01000009">
    <property type="protein sequence ID" value="OFE43681.1"/>
    <property type="molecule type" value="Genomic_DNA"/>
</dbReference>
<proteinExistence type="predicted"/>
<keyword evidence="3" id="KW-0378">Hydrolase</keyword>
<dbReference type="PANTHER" id="PTHR43194:SF2">
    <property type="entry name" value="PEROXISOMAL MEMBRANE PROTEIN LPX1"/>
    <property type="match status" value="1"/>
</dbReference>
<evidence type="ECO:0000313" key="3">
    <source>
        <dbReference type="EMBL" id="OFE43681.1"/>
    </source>
</evidence>
<evidence type="ECO:0000259" key="2">
    <source>
        <dbReference type="Pfam" id="PF08386"/>
    </source>
</evidence>
<reference evidence="3 4" key="1">
    <citation type="submission" date="2016-10" db="EMBL/GenBank/DDBJ databases">
        <title>Genome of airborne Acinetobacter sp. 5-2Ac02 in the hospital environment: Species near to Acinetobacter towneri.</title>
        <authorList>
            <person name="Barbosa B."/>
            <person name="Fernandez-Garcia L."/>
            <person name="Gato E."/>
            <person name="Leao R."/>
            <person name="Albano R."/>
            <person name="Fernandez B."/>
            <person name="Fernandez-Cuenca F."/>
            <person name="Marques E."/>
            <person name="Tomas M."/>
        </authorList>
    </citation>
    <scope>NUCLEOTIDE SEQUENCE [LARGE SCALE GENOMIC DNA]</scope>
    <source>
        <strain evidence="3 4">5-2Ac02</strain>
    </source>
</reference>
<dbReference type="InterPro" id="IPR000073">
    <property type="entry name" value="AB_hydrolase_1"/>
</dbReference>
<dbReference type="RefSeq" id="WP_019837956.1">
    <property type="nucleotide sequence ID" value="NZ_CP183897.1"/>
</dbReference>
<organism evidence="3 4">
    <name type="scientific">Acinetobacter towneri</name>
    <dbReference type="NCBI Taxonomy" id="202956"/>
    <lineage>
        <taxon>Bacteria</taxon>
        <taxon>Pseudomonadati</taxon>
        <taxon>Pseudomonadota</taxon>
        <taxon>Gammaproteobacteria</taxon>
        <taxon>Moraxellales</taxon>
        <taxon>Moraxellaceae</taxon>
        <taxon>Acinetobacter</taxon>
    </lineage>
</organism>
<dbReference type="Gene3D" id="3.40.50.1820">
    <property type="entry name" value="alpha/beta hydrolase"/>
    <property type="match status" value="2"/>
</dbReference>
<name>A0A1E8E1Y3_9GAMM</name>
<dbReference type="Pfam" id="PF00561">
    <property type="entry name" value="Abhydrolase_1"/>
    <property type="match status" value="1"/>
</dbReference>
<feature type="domain" description="Peptidase S33 tripeptidyl aminopeptidase-like C-terminal" evidence="2">
    <location>
        <begin position="129"/>
        <end position="202"/>
    </location>
</feature>
<dbReference type="Proteomes" id="UP000186931">
    <property type="component" value="Unassembled WGS sequence"/>
</dbReference>
<evidence type="ECO:0000259" key="1">
    <source>
        <dbReference type="Pfam" id="PF00561"/>
    </source>
</evidence>